<comment type="similarity">
    <text evidence="1 2">Belongs to the phD/YefM antitoxin family.</text>
</comment>
<dbReference type="InterPro" id="IPR036165">
    <property type="entry name" value="YefM-like_sf"/>
</dbReference>
<geneLocation type="plasmid" evidence="4">
    <name>pts485</name>
</geneLocation>
<dbReference type="Pfam" id="PF02604">
    <property type="entry name" value="PhdYeFM_antitox"/>
    <property type="match status" value="1"/>
</dbReference>
<reference evidence="3 4" key="1">
    <citation type="submission" date="2017-03" db="EMBL/GenBank/DDBJ databases">
        <title>Complete genome sequence of Candidatus 'Thiodictyon syntrophicum' sp. nov. strain Cad16T, a photolithoautotroph purple sulfur bacterium isolated from an alpine meromictic lake.</title>
        <authorList>
            <person name="Luedin S.M."/>
            <person name="Pothier J.F."/>
            <person name="Danza F."/>
            <person name="Storelli N."/>
            <person name="Wittwer M."/>
            <person name="Tonolla M."/>
        </authorList>
    </citation>
    <scope>NUCLEOTIDE SEQUENCE [LARGE SCALE GENOMIC DNA]</scope>
    <source>
        <strain evidence="3 4">Cad16T</strain>
        <plasmid evidence="4">Plasmid pts485</plasmid>
    </source>
</reference>
<proteinExistence type="inferred from homology"/>
<accession>A0A2K8UJ94</accession>
<evidence type="ECO:0000313" key="3">
    <source>
        <dbReference type="EMBL" id="AUB85646.1"/>
    </source>
</evidence>
<dbReference type="NCBIfam" id="TIGR01552">
    <property type="entry name" value="phd_fam"/>
    <property type="match status" value="1"/>
</dbReference>
<evidence type="ECO:0000256" key="1">
    <source>
        <dbReference type="ARBA" id="ARBA00009981"/>
    </source>
</evidence>
<comment type="function">
    <text evidence="2">Antitoxin component of a type II toxin-antitoxin (TA) system.</text>
</comment>
<keyword evidence="3" id="KW-0614">Plasmid</keyword>
<sequence>MPVQTWPVQNAKARLRKLLDTCLAEGPQMVTRRGAEAAVLVSIDEWRRLTAAARPSLKELLLHESARADFSIPARGNARRRSVTALG</sequence>
<protein>
    <recommendedName>
        <fullName evidence="2">Antitoxin</fullName>
    </recommendedName>
</protein>
<dbReference type="InterPro" id="IPR006442">
    <property type="entry name" value="Antitoxin_Phd/YefM"/>
</dbReference>
<dbReference type="SUPFAM" id="SSF143120">
    <property type="entry name" value="YefM-like"/>
    <property type="match status" value="1"/>
</dbReference>
<dbReference type="KEGG" id="tsy:THSYN_32640"/>
<dbReference type="Gene3D" id="3.40.1620.10">
    <property type="entry name" value="YefM-like domain"/>
    <property type="match status" value="1"/>
</dbReference>
<name>A0A2K8UJ94_9GAMM</name>
<gene>
    <name evidence="3" type="ORF">THSYN_32640</name>
</gene>
<evidence type="ECO:0000256" key="2">
    <source>
        <dbReference type="RuleBase" id="RU362080"/>
    </source>
</evidence>
<organism evidence="3 4">
    <name type="scientific">Candidatus Thiodictyon syntrophicum</name>
    <dbReference type="NCBI Taxonomy" id="1166950"/>
    <lineage>
        <taxon>Bacteria</taxon>
        <taxon>Pseudomonadati</taxon>
        <taxon>Pseudomonadota</taxon>
        <taxon>Gammaproteobacteria</taxon>
        <taxon>Chromatiales</taxon>
        <taxon>Chromatiaceae</taxon>
        <taxon>Thiodictyon</taxon>
    </lineage>
</organism>
<dbReference type="Proteomes" id="UP000232638">
    <property type="component" value="Plasmid pTs485"/>
</dbReference>
<evidence type="ECO:0000313" key="4">
    <source>
        <dbReference type="Proteomes" id="UP000232638"/>
    </source>
</evidence>
<dbReference type="EMBL" id="CP020372">
    <property type="protein sequence ID" value="AUB85646.1"/>
    <property type="molecule type" value="Genomic_DNA"/>
</dbReference>
<dbReference type="AlphaFoldDB" id="A0A2K8UJ94"/>
<keyword evidence="4" id="KW-1185">Reference proteome</keyword>